<name>A0A6N0NVC2_9CREN</name>
<organism evidence="1 2">
    <name type="scientific">Metallosphaera tengchongensis</name>
    <dbReference type="NCBI Taxonomy" id="1532350"/>
    <lineage>
        <taxon>Archaea</taxon>
        <taxon>Thermoproteota</taxon>
        <taxon>Thermoprotei</taxon>
        <taxon>Sulfolobales</taxon>
        <taxon>Sulfolobaceae</taxon>
        <taxon>Metallosphaera</taxon>
    </lineage>
</organism>
<protein>
    <submittedName>
        <fullName evidence="1">Uncharacterized protein</fullName>
    </submittedName>
</protein>
<reference evidence="1 2" key="1">
    <citation type="submission" date="2020-02" db="EMBL/GenBank/DDBJ databases">
        <title>Comparative genome analysis reveals the metabolism and evolution of the thermophilic archaeal genus Metallosphaera.</title>
        <authorList>
            <person name="Jiang C."/>
        </authorList>
    </citation>
    <scope>NUCLEOTIDE SEQUENCE [LARGE SCALE GENOMIC DNA]</scope>
    <source>
        <strain evidence="1 2">Ric-A</strain>
    </source>
</reference>
<dbReference type="RefSeq" id="WP_174632083.1">
    <property type="nucleotide sequence ID" value="NZ_CP049074.1"/>
</dbReference>
<dbReference type="AlphaFoldDB" id="A0A6N0NVC2"/>
<evidence type="ECO:0000313" key="2">
    <source>
        <dbReference type="Proteomes" id="UP000509301"/>
    </source>
</evidence>
<dbReference type="KEGG" id="mten:GWK48_10470"/>
<evidence type="ECO:0000313" key="1">
    <source>
        <dbReference type="EMBL" id="QKR00756.1"/>
    </source>
</evidence>
<dbReference type="GeneID" id="55642371"/>
<dbReference type="EMBL" id="CP049074">
    <property type="protein sequence ID" value="QKR00756.1"/>
    <property type="molecule type" value="Genomic_DNA"/>
</dbReference>
<keyword evidence="2" id="KW-1185">Reference proteome</keyword>
<dbReference type="Proteomes" id="UP000509301">
    <property type="component" value="Chromosome"/>
</dbReference>
<proteinExistence type="predicted"/>
<gene>
    <name evidence="1" type="ORF">GWK48_10470</name>
</gene>
<sequence length="47" mass="5125">MLQQIAQRVAWTAVVNPVAREEYTWATGIGIPLTGAFGVFVEGDVVY</sequence>
<accession>A0A6N0NVC2</accession>